<dbReference type="InterPro" id="IPR003611">
    <property type="entry name" value="NUMOD3"/>
</dbReference>
<dbReference type="EMBL" id="JAHRHJ020000008">
    <property type="protein sequence ID" value="KAH9306498.1"/>
    <property type="molecule type" value="Genomic_DNA"/>
</dbReference>
<dbReference type="GO" id="GO:0003677">
    <property type="term" value="F:DNA binding"/>
    <property type="evidence" value="ECO:0007669"/>
    <property type="project" value="InterPro"/>
</dbReference>
<dbReference type="Proteomes" id="UP000824469">
    <property type="component" value="Unassembled WGS sequence"/>
</dbReference>
<name>A0AA38KGI5_TAXCH</name>
<reference evidence="3 4" key="1">
    <citation type="journal article" date="2021" name="Nat. Plants">
        <title>The Taxus genome provides insights into paclitaxel biosynthesis.</title>
        <authorList>
            <person name="Xiong X."/>
            <person name="Gou J."/>
            <person name="Liao Q."/>
            <person name="Li Y."/>
            <person name="Zhou Q."/>
            <person name="Bi G."/>
            <person name="Li C."/>
            <person name="Du R."/>
            <person name="Wang X."/>
            <person name="Sun T."/>
            <person name="Guo L."/>
            <person name="Liang H."/>
            <person name="Lu P."/>
            <person name="Wu Y."/>
            <person name="Zhang Z."/>
            <person name="Ro D.K."/>
            <person name="Shang Y."/>
            <person name="Huang S."/>
            <person name="Yan J."/>
        </authorList>
    </citation>
    <scope>NUCLEOTIDE SEQUENCE [LARGE SCALE GENOMIC DNA]</scope>
    <source>
        <strain evidence="3">Ta-2019</strain>
    </source>
</reference>
<sequence length="746" mass="83255">MEYGVMSTFCCQLDRVVGGGDQVHHPIPPPIWKTHFSGLQAHRLDYAERISVGFLFSLNPILSIPLFSCRLPTFGIGSSSWNLTQPMEPKSGQGHISSRWETKHPNTIALKSSVRTCVVVKCLCPLSHGRNLPNFVYLRKEKLSSGWNTGLQLSGQGASRSGHSMMPRPFVVKAAATISQLDKAFPDLQEKINSNNELRSIPSHVSVDDLKERENKNNERKMKISKSNKGNVPWNKGKKHSPETIALIRERTRLAMQDLKIRKMLSENASHPQSEETKMKIGISVRKANLKRKQQKRLQETCLLEWKESIAEAARIGGDGEYELQWDAYEILKEKIHQDCLQFVGTRKKDRRAPKSVEQKLKISEAIKAKWADPDYRQRVQAGMRKMYENRPPSAVRTRRVDWKRSLKVGEHLPSHKTQPKFSKYSQVQRKKPLVPYFDPLSDAKLENIKQLRANREKIEMTKCEAVERARLLIAEAEKAAKALEAAAVTDSSVLASLFETKKLLAEAVQTMHSVQSVISSNGHALKGSPGTSFDENPLWGDTPMNNSCISASTTPGPGDEDDIQYLSFSNNCKADNYINYKPTVGNVLNGALSGNVCHYAREPNHSTEIGGEKVLSYVASQFSNSNLSAEGIAMIFKSMSDKSIDKESLSHSEENSAPTLMTVNYAGIVDDPTIANTVEKHIPEHMKNNILSVTANCVTSKGTIQSIAEISESGSFQVDKNDLLASNKDVKKRWVRGRLVEVKGA</sequence>
<feature type="coiled-coil region" evidence="1">
    <location>
        <begin position="442"/>
        <end position="487"/>
    </location>
</feature>
<dbReference type="PANTHER" id="PTHR34199:SF2">
    <property type="entry name" value="NUMOD3 MOTIF FAMILY PROTEIN, EXPRESSED"/>
    <property type="match status" value="1"/>
</dbReference>
<organism evidence="3 4">
    <name type="scientific">Taxus chinensis</name>
    <name type="common">Chinese yew</name>
    <name type="synonym">Taxus wallichiana var. chinensis</name>
    <dbReference type="NCBI Taxonomy" id="29808"/>
    <lineage>
        <taxon>Eukaryota</taxon>
        <taxon>Viridiplantae</taxon>
        <taxon>Streptophyta</taxon>
        <taxon>Embryophyta</taxon>
        <taxon>Tracheophyta</taxon>
        <taxon>Spermatophyta</taxon>
        <taxon>Pinopsida</taxon>
        <taxon>Pinidae</taxon>
        <taxon>Conifers II</taxon>
        <taxon>Cupressales</taxon>
        <taxon>Taxaceae</taxon>
        <taxon>Taxus</taxon>
    </lineage>
</organism>
<keyword evidence="4" id="KW-1185">Reference proteome</keyword>
<accession>A0AA38KGI5</accession>
<evidence type="ECO:0000313" key="4">
    <source>
        <dbReference type="Proteomes" id="UP000824469"/>
    </source>
</evidence>
<comment type="caution">
    <text evidence="3">The sequence shown here is derived from an EMBL/GenBank/DDBJ whole genome shotgun (WGS) entry which is preliminary data.</text>
</comment>
<gene>
    <name evidence="3" type="ORF">KI387_010902</name>
</gene>
<proteinExistence type="predicted"/>
<evidence type="ECO:0000256" key="1">
    <source>
        <dbReference type="SAM" id="Coils"/>
    </source>
</evidence>
<keyword evidence="1" id="KW-0175">Coiled coil</keyword>
<dbReference type="AlphaFoldDB" id="A0AA38KGI5"/>
<dbReference type="PANTHER" id="PTHR34199">
    <property type="entry name" value="NUMOD3 MOTIF FAMILY PROTEIN, EXPRESSED"/>
    <property type="match status" value="1"/>
</dbReference>
<protein>
    <recommendedName>
        <fullName evidence="2">Nuclease associated modular domain-containing protein</fullName>
    </recommendedName>
</protein>
<evidence type="ECO:0000313" key="3">
    <source>
        <dbReference type="EMBL" id="KAH9306498.1"/>
    </source>
</evidence>
<evidence type="ECO:0000259" key="2">
    <source>
        <dbReference type="Pfam" id="PF07460"/>
    </source>
</evidence>
<dbReference type="Pfam" id="PF07460">
    <property type="entry name" value="NUMOD3"/>
    <property type="match status" value="1"/>
</dbReference>
<dbReference type="OMA" id="ISHHAHI"/>
<feature type="domain" description="Nuclease associated modular" evidence="2">
    <location>
        <begin position="219"/>
        <end position="249"/>
    </location>
</feature>